<dbReference type="EMBL" id="JBBLZC010000001">
    <property type="protein sequence ID" value="MEK0081975.1"/>
    <property type="molecule type" value="Genomic_DNA"/>
</dbReference>
<protein>
    <submittedName>
        <fullName evidence="1">TIGR01459 family HAD-type hydrolase</fullName>
    </submittedName>
</protein>
<sequence length="291" mass="31824">MLTPTFVDGIRSFADRYEGFILDQWGVIHDGRRPLPEAVAAIVELKRRNKRLVLLSNSGRRAELNRRRLARMGFDMALFDAVVTSGETAWTLLRHRSRPPFAELGRKCLLFTIGNDLGVVEDLGLELVGAPEEADFLFVTGLEIPPQTLEDYRAVIERAAACRLPMLCSNPDRVAPVAGELVITPGSLAAIYEELGGEVIYVGKPYPLVYGACLDALDGIAPQEIVAIGDSLEHDIKGAENVGIASCFLMGGIHAAGFPPGASRAAQVHHLDELCTRYDARPDWVAQHLVW</sequence>
<dbReference type="PANTHER" id="PTHR19288">
    <property type="entry name" value="4-NITROPHENYLPHOSPHATASE-RELATED"/>
    <property type="match status" value="1"/>
</dbReference>
<dbReference type="Gene3D" id="3.40.50.1000">
    <property type="entry name" value="HAD superfamily/HAD-like"/>
    <property type="match status" value="2"/>
</dbReference>
<name>A0ABU8XNF7_9PROT</name>
<dbReference type="PANTHER" id="PTHR19288:SF90">
    <property type="entry name" value="OS08G0542600 PROTEIN"/>
    <property type="match status" value="1"/>
</dbReference>
<dbReference type="InterPro" id="IPR036412">
    <property type="entry name" value="HAD-like_sf"/>
</dbReference>
<dbReference type="SUPFAM" id="SSF56784">
    <property type="entry name" value="HAD-like"/>
    <property type="match status" value="1"/>
</dbReference>
<accession>A0ABU8XNF7</accession>
<dbReference type="Pfam" id="PF13242">
    <property type="entry name" value="Hydrolase_like"/>
    <property type="match status" value="1"/>
</dbReference>
<dbReference type="InterPro" id="IPR006357">
    <property type="entry name" value="HAD-SF_hydro_IIA"/>
</dbReference>
<organism evidence="1 2">
    <name type="scientific">Benzoatithermus flavus</name>
    <dbReference type="NCBI Taxonomy" id="3108223"/>
    <lineage>
        <taxon>Bacteria</taxon>
        <taxon>Pseudomonadati</taxon>
        <taxon>Pseudomonadota</taxon>
        <taxon>Alphaproteobacteria</taxon>
        <taxon>Geminicoccales</taxon>
        <taxon>Geminicoccaceae</taxon>
        <taxon>Benzoatithermus</taxon>
    </lineage>
</organism>
<keyword evidence="1" id="KW-0378">Hydrolase</keyword>
<dbReference type="NCBIfam" id="TIGR01459">
    <property type="entry name" value="HAD-SF-IIA-hyp4"/>
    <property type="match status" value="1"/>
</dbReference>
<dbReference type="Pfam" id="PF13344">
    <property type="entry name" value="Hydrolase_6"/>
    <property type="match status" value="1"/>
</dbReference>
<dbReference type="RefSeq" id="WP_418157815.1">
    <property type="nucleotide sequence ID" value="NZ_JBBLZC010000001.1"/>
</dbReference>
<evidence type="ECO:0000313" key="2">
    <source>
        <dbReference type="Proteomes" id="UP001375743"/>
    </source>
</evidence>
<keyword evidence="2" id="KW-1185">Reference proteome</keyword>
<reference evidence="1 2" key="1">
    <citation type="submission" date="2024-01" db="EMBL/GenBank/DDBJ databases">
        <title>Multi-omics insights into the function and evolution of sodium benzoate biodegradation pathways in Benzoatithermus flavus gen. nov., sp. nov. from hot spring.</title>
        <authorList>
            <person name="Hu C.-J."/>
            <person name="Li W.-J."/>
        </authorList>
    </citation>
    <scope>NUCLEOTIDE SEQUENCE [LARGE SCALE GENOMIC DNA]</scope>
    <source>
        <strain evidence="1 2">SYSU G07066</strain>
    </source>
</reference>
<gene>
    <name evidence="1" type="ORF">U1T56_02335</name>
</gene>
<comment type="caution">
    <text evidence="1">The sequence shown here is derived from an EMBL/GenBank/DDBJ whole genome shotgun (WGS) entry which is preliminary data.</text>
</comment>
<dbReference type="InterPro" id="IPR006356">
    <property type="entry name" value="HAD-SF_hydro_IIA_hyp3"/>
</dbReference>
<dbReference type="InterPro" id="IPR023214">
    <property type="entry name" value="HAD_sf"/>
</dbReference>
<evidence type="ECO:0000313" key="1">
    <source>
        <dbReference type="EMBL" id="MEK0081975.1"/>
    </source>
</evidence>
<proteinExistence type="predicted"/>
<dbReference type="GO" id="GO:0016787">
    <property type="term" value="F:hydrolase activity"/>
    <property type="evidence" value="ECO:0007669"/>
    <property type="project" value="UniProtKB-KW"/>
</dbReference>
<dbReference type="Proteomes" id="UP001375743">
    <property type="component" value="Unassembled WGS sequence"/>
</dbReference>